<gene>
    <name evidence="2" type="ORF">HNQ40_000925</name>
</gene>
<evidence type="ECO:0000313" key="2">
    <source>
        <dbReference type="EMBL" id="MBB6429119.1"/>
    </source>
</evidence>
<reference evidence="2 3" key="1">
    <citation type="submission" date="2020-08" db="EMBL/GenBank/DDBJ databases">
        <title>Genomic Encyclopedia of Type Strains, Phase IV (KMG-IV): sequencing the most valuable type-strain genomes for metagenomic binning, comparative biology and taxonomic classification.</title>
        <authorList>
            <person name="Goeker M."/>
        </authorList>
    </citation>
    <scope>NUCLEOTIDE SEQUENCE [LARGE SCALE GENOMIC DNA]</scope>
    <source>
        <strain evidence="2 3">DSM 103725</strain>
    </source>
</reference>
<dbReference type="AlphaFoldDB" id="A0A7X0LJU0"/>
<dbReference type="SUPFAM" id="SSF53098">
    <property type="entry name" value="Ribonuclease H-like"/>
    <property type="match status" value="1"/>
</dbReference>
<dbReference type="RefSeq" id="WP_184676714.1">
    <property type="nucleotide sequence ID" value="NZ_JACHGY010000001.1"/>
</dbReference>
<evidence type="ECO:0000259" key="1">
    <source>
        <dbReference type="Pfam" id="PF13683"/>
    </source>
</evidence>
<organism evidence="2 3">
    <name type="scientific">Algisphaera agarilytica</name>
    <dbReference type="NCBI Taxonomy" id="1385975"/>
    <lineage>
        <taxon>Bacteria</taxon>
        <taxon>Pseudomonadati</taxon>
        <taxon>Planctomycetota</taxon>
        <taxon>Phycisphaerae</taxon>
        <taxon>Phycisphaerales</taxon>
        <taxon>Phycisphaeraceae</taxon>
        <taxon>Algisphaera</taxon>
    </lineage>
</organism>
<evidence type="ECO:0000313" key="3">
    <source>
        <dbReference type="Proteomes" id="UP000541810"/>
    </source>
</evidence>
<dbReference type="EMBL" id="JACHGY010000001">
    <property type="protein sequence ID" value="MBB6429119.1"/>
    <property type="molecule type" value="Genomic_DNA"/>
</dbReference>
<name>A0A7X0LJU0_9BACT</name>
<feature type="domain" description="Integrase catalytic" evidence="1">
    <location>
        <begin position="75"/>
        <end position="139"/>
    </location>
</feature>
<dbReference type="Pfam" id="PF13683">
    <property type="entry name" value="rve_3"/>
    <property type="match status" value="1"/>
</dbReference>
<dbReference type="InterPro" id="IPR012337">
    <property type="entry name" value="RNaseH-like_sf"/>
</dbReference>
<accession>A0A7X0LJU0</accession>
<comment type="caution">
    <text evidence="2">The sequence shown here is derived from an EMBL/GenBank/DDBJ whole genome shotgun (WGS) entry which is preliminary data.</text>
</comment>
<sequence>MSYLCIASENRGYVYFAYGLIFEDQTNMQHVVSDLVKLIDRLHYGTGRLRATHLIHDRDTKFTDTFGALFENSSGIDVVKSPVRAPNANAYAESWISTIKRECLDYFACFSLKHSDFLVQTFGGFYNDHRPHQSLGNRTLDASDMPSLGLAQEQAVVGKIGCRSELGGLLKHYYRSAA</sequence>
<dbReference type="GO" id="GO:0015074">
    <property type="term" value="P:DNA integration"/>
    <property type="evidence" value="ECO:0007669"/>
    <property type="project" value="InterPro"/>
</dbReference>
<proteinExistence type="predicted"/>
<dbReference type="Proteomes" id="UP000541810">
    <property type="component" value="Unassembled WGS sequence"/>
</dbReference>
<dbReference type="InterPro" id="IPR001584">
    <property type="entry name" value="Integrase_cat-core"/>
</dbReference>
<protein>
    <recommendedName>
        <fullName evidence="1">Integrase catalytic domain-containing protein</fullName>
    </recommendedName>
</protein>
<dbReference type="InterPro" id="IPR036397">
    <property type="entry name" value="RNaseH_sf"/>
</dbReference>
<dbReference type="Gene3D" id="3.30.420.10">
    <property type="entry name" value="Ribonuclease H-like superfamily/Ribonuclease H"/>
    <property type="match status" value="1"/>
</dbReference>
<dbReference type="GO" id="GO:0003676">
    <property type="term" value="F:nucleic acid binding"/>
    <property type="evidence" value="ECO:0007669"/>
    <property type="project" value="InterPro"/>
</dbReference>
<keyword evidence="3" id="KW-1185">Reference proteome</keyword>